<accession>A0A0B4X686</accession>
<reference evidence="1 2" key="1">
    <citation type="submission" date="2013-11" db="EMBL/GenBank/DDBJ databases">
        <title>Complete genome sequence of Rhizobium gallicum bv. gallicum R602.</title>
        <authorList>
            <person name="Bustos P."/>
            <person name="Santamaria R.I."/>
            <person name="Lozano L."/>
            <person name="Acosta J.L."/>
            <person name="Ormeno-Orrillo E."/>
            <person name="Rogel M.A."/>
            <person name="Romero D."/>
            <person name="Cevallos M.A."/>
            <person name="Martinez-Romero E."/>
            <person name="Gonzalez V."/>
        </authorList>
    </citation>
    <scope>NUCLEOTIDE SEQUENCE [LARGE SCALE GENOMIC DNA]</scope>
    <source>
        <strain evidence="1 2">R602</strain>
        <plasmid evidence="1 2">pRgalR602b</plasmid>
    </source>
</reference>
<dbReference type="EMBL" id="CP006879">
    <property type="protein sequence ID" value="AJD43604.1"/>
    <property type="molecule type" value="Genomic_DNA"/>
</dbReference>
<evidence type="ECO:0000313" key="2">
    <source>
        <dbReference type="Proteomes" id="UP000031368"/>
    </source>
</evidence>
<dbReference type="KEGG" id="rga:RGR602_PB00064"/>
<protein>
    <submittedName>
        <fullName evidence="1">Uncharacterized protein</fullName>
    </submittedName>
</protein>
<dbReference type="AlphaFoldDB" id="A0A0B4X686"/>
<gene>
    <name evidence="1" type="ORF">RGR602_PB00064</name>
</gene>
<name>A0A0B4X686_9HYPH</name>
<keyword evidence="1" id="KW-0614">Plasmid</keyword>
<sequence>MVQEAGLDGFWLGRVLSKEAWIESHIVEAASIVMSRRHRRAKADRIDGETLIRALMAWKRGEPRACSMVKLLTPDEEDIRCLGLT</sequence>
<geneLocation type="plasmid" evidence="1 2">
    <name>pRgalR602b</name>
</geneLocation>
<organism evidence="1 2">
    <name type="scientific">Rhizobium gallicum bv. gallicum R602sp</name>
    <dbReference type="NCBI Taxonomy" id="1041138"/>
    <lineage>
        <taxon>Bacteria</taxon>
        <taxon>Pseudomonadati</taxon>
        <taxon>Pseudomonadota</taxon>
        <taxon>Alphaproteobacteria</taxon>
        <taxon>Hyphomicrobiales</taxon>
        <taxon>Rhizobiaceae</taxon>
        <taxon>Rhizobium/Agrobacterium group</taxon>
        <taxon>Rhizobium</taxon>
    </lineage>
</organism>
<keyword evidence="2" id="KW-1185">Reference proteome</keyword>
<dbReference type="Proteomes" id="UP000031368">
    <property type="component" value="Plasmid pRgalR602b"/>
</dbReference>
<proteinExistence type="predicted"/>
<evidence type="ECO:0000313" key="1">
    <source>
        <dbReference type="EMBL" id="AJD43604.1"/>
    </source>
</evidence>
<dbReference type="HOGENOM" id="CLU_2510354_0_0_5"/>